<dbReference type="PANTHER" id="PTHR24260">
    <property type="match status" value="1"/>
</dbReference>
<dbReference type="KEGG" id="aep:AMC99_01987"/>
<evidence type="ECO:0000313" key="6">
    <source>
        <dbReference type="Proteomes" id="UP000057938"/>
    </source>
</evidence>
<keyword evidence="2" id="KW-0732">Signal</keyword>
<keyword evidence="1" id="KW-0720">Serine protease</keyword>
<evidence type="ECO:0000259" key="4">
    <source>
        <dbReference type="PROSITE" id="PS51208"/>
    </source>
</evidence>
<dbReference type="InterPro" id="IPR005546">
    <property type="entry name" value="Autotransporte_beta"/>
</dbReference>
<dbReference type="AlphaFoldDB" id="A0A0M4MWT2"/>
<dbReference type="InterPro" id="IPR033116">
    <property type="entry name" value="TRYPSIN_SER"/>
</dbReference>
<accession>A0A0M4MWT2</accession>
<dbReference type="GO" id="GO:0006508">
    <property type="term" value="P:proteolysis"/>
    <property type="evidence" value="ECO:0007669"/>
    <property type="project" value="UniProtKB-KW"/>
</dbReference>
<dbReference type="PROSITE" id="PS50240">
    <property type="entry name" value="TRYPSIN_DOM"/>
    <property type="match status" value="1"/>
</dbReference>
<dbReference type="InterPro" id="IPR036709">
    <property type="entry name" value="Autotransporte_beta_dom_sf"/>
</dbReference>
<dbReference type="Pfam" id="PF00089">
    <property type="entry name" value="Trypsin"/>
    <property type="match status" value="1"/>
</dbReference>
<dbReference type="PROSITE" id="PS51208">
    <property type="entry name" value="AUTOTRANSPORTER"/>
    <property type="match status" value="1"/>
</dbReference>
<keyword evidence="1" id="KW-0378">Hydrolase</keyword>
<dbReference type="PANTHER" id="PTHR24260:SF132">
    <property type="entry name" value="PEPTIDASE S1 DOMAIN-CONTAINING PROTEIN"/>
    <property type="match status" value="1"/>
</dbReference>
<dbReference type="InterPro" id="IPR001254">
    <property type="entry name" value="Trypsin_dom"/>
</dbReference>
<organism evidence="5 6">
    <name type="scientific">Altererythrobacter epoxidivorans</name>
    <dbReference type="NCBI Taxonomy" id="361183"/>
    <lineage>
        <taxon>Bacteria</taxon>
        <taxon>Pseudomonadati</taxon>
        <taxon>Pseudomonadota</taxon>
        <taxon>Alphaproteobacteria</taxon>
        <taxon>Sphingomonadales</taxon>
        <taxon>Erythrobacteraceae</taxon>
        <taxon>Altererythrobacter</taxon>
    </lineage>
</organism>
<dbReference type="Pfam" id="PF03797">
    <property type="entry name" value="Autotransporter"/>
    <property type="match status" value="1"/>
</dbReference>
<feature type="chain" id="PRO_5005798709" evidence="2">
    <location>
        <begin position="27"/>
        <end position="1123"/>
    </location>
</feature>
<dbReference type="InterPro" id="IPR018114">
    <property type="entry name" value="TRYPSIN_HIS"/>
</dbReference>
<dbReference type="SUPFAM" id="SSF103515">
    <property type="entry name" value="Autotransporter"/>
    <property type="match status" value="1"/>
</dbReference>
<proteinExistence type="predicted"/>
<dbReference type="OrthoDB" id="267336at2"/>
<evidence type="ECO:0000313" key="5">
    <source>
        <dbReference type="EMBL" id="ALE17275.1"/>
    </source>
</evidence>
<evidence type="ECO:0000256" key="2">
    <source>
        <dbReference type="SAM" id="SignalP"/>
    </source>
</evidence>
<dbReference type="Proteomes" id="UP000057938">
    <property type="component" value="Chromosome"/>
</dbReference>
<dbReference type="SMART" id="SM00869">
    <property type="entry name" value="Autotransporter"/>
    <property type="match status" value="1"/>
</dbReference>
<dbReference type="Gene3D" id="2.40.128.130">
    <property type="entry name" value="Autotransporter beta-domain"/>
    <property type="match status" value="1"/>
</dbReference>
<dbReference type="InterPro" id="IPR051333">
    <property type="entry name" value="CLIP_Serine_Protease"/>
</dbReference>
<evidence type="ECO:0000259" key="3">
    <source>
        <dbReference type="PROSITE" id="PS50240"/>
    </source>
</evidence>
<gene>
    <name evidence="5" type="ORF">AMC99_01987</name>
</gene>
<name>A0A0M4MWT2_9SPHN</name>
<dbReference type="SMART" id="SM00020">
    <property type="entry name" value="Tryp_SPc"/>
    <property type="match status" value="1"/>
</dbReference>
<feature type="domain" description="Autotransporter" evidence="4">
    <location>
        <begin position="833"/>
        <end position="1123"/>
    </location>
</feature>
<reference evidence="5 6" key="1">
    <citation type="submission" date="2015-09" db="EMBL/GenBank/DDBJ databases">
        <title>Complete genome sequence of a benzo[a]pyrene-degrading bacterium Altererythrobacter epoxidivorans CGMCC 1.7731T.</title>
        <authorList>
            <person name="Li Z."/>
            <person name="Cheng H."/>
            <person name="Huo Y."/>
            <person name="Xu X."/>
        </authorList>
    </citation>
    <scope>NUCLEOTIDE SEQUENCE [LARGE SCALE GENOMIC DNA]</scope>
    <source>
        <strain evidence="5 6">CGMCC 1.7731</strain>
    </source>
</reference>
<dbReference type="EMBL" id="CP012669">
    <property type="protein sequence ID" value="ALE17275.1"/>
    <property type="molecule type" value="Genomic_DNA"/>
</dbReference>
<evidence type="ECO:0000256" key="1">
    <source>
        <dbReference type="RuleBase" id="RU363034"/>
    </source>
</evidence>
<dbReference type="PROSITE" id="PS00135">
    <property type="entry name" value="TRYPSIN_SER"/>
    <property type="match status" value="1"/>
</dbReference>
<keyword evidence="1 5" id="KW-0645">Protease</keyword>
<feature type="signal peptide" evidence="2">
    <location>
        <begin position="1"/>
        <end position="26"/>
    </location>
</feature>
<dbReference type="PATRIC" id="fig|361183.4.peg.1958"/>
<dbReference type="GO" id="GO:0004252">
    <property type="term" value="F:serine-type endopeptidase activity"/>
    <property type="evidence" value="ECO:0007669"/>
    <property type="project" value="InterPro"/>
</dbReference>
<dbReference type="PROSITE" id="PS00134">
    <property type="entry name" value="TRYPSIN_HIS"/>
    <property type="match status" value="1"/>
</dbReference>
<protein>
    <submittedName>
        <fullName evidence="5">Outer membrane stress sensor protease DegS</fullName>
    </submittedName>
</protein>
<dbReference type="Gene3D" id="2.40.10.10">
    <property type="entry name" value="Trypsin-like serine proteases"/>
    <property type="match status" value="1"/>
</dbReference>
<dbReference type="InterPro" id="IPR009003">
    <property type="entry name" value="Peptidase_S1_PA"/>
</dbReference>
<sequence>MTKHAFLVTSGVFAVASVLAATPAMAKDDETIASEAQGTFTGFHSSYDIASVEAQKLEVSFDQATYVRESRGYTGVPVDPDQQLLVRTDIGTTNSIDFGNTVPSSVQIFRASNVTGNVFFNCTGTLINPRTVLTAAHCVNSASSEAYGLPGTAPSTMLISTGVYSGTRLFNTLDFGVGYSDGGVALSTDVVIHPSSNLDNGGLEFPYADVAFIALDAPITDTPSAPILLTPLDQLTHMVVNGYGTYGTGDTGEQGIGLYRRVGENMLGAIASQSDLIDAVFPAYTPSAQTLGIETQSLYWIDFDSPDRTPADEAGCTFTGTNISCINLAAVKAIDWFDGDALAQEAGTAPGDSGSALIADEIADFPLVVGVLSGGYDFFGLGGLYSDISFYNPLFPFFEFITENTPYKYVSALGGDGNWSDPTHWTQDLDPGFYISDGQGGFVNGIPGGQELGVYETLPKLGTILGQDVSANSTTPSPYLPPFGTPGFGPFLPESSVLLGPGSTGFVPNNTDGTPGVAFANPAQYFDVLLMADGKTTVDMDVEVDRLTIDGNGTRFDLSEGFDFTSIIGVEQYRGRSTIDGNLYAGNVLLFGGDMEGAGSITTDGLYNIAGTLLPGGKNEAGALVVNGNYIQTSDGLLVIDIRSAKKAIANDLLTVNGGASLDGGLLLNTSVRGRLSYGDQFLVLTADEILGSFSAVMTQSNSAVLYFDQIVDDTTVTVEVKANKIANLVGPNSSLGSLGATLDALRFGGRYAEFSSLFSVVDGSDYSQFGATLAGLTPTSGFGQGATAINFARRFTGQIAQRTLALRGGDRSSAGFSSYGAANFAQAGSAPTQASKIGVFGSVSGSFLDQSKDDYSRGDKAFEDMTFSEAGELTVGADYHLSDKVRFGVAISNVRDGSSSMDLQSPQSNQSVSGAVYSTFRFGEGFADLYAGYADQDYGVSRSSTGLLVNEFSNASARTSGQQSFAGMRLGYAFTPAKGLSVGPVAAIDYVRSELDGFREIGANEFSLNVHDRSLTSIGAKVGAMASFDTKLGMTGKLKTFGSVAFASELGDREDVVTANFVGAEDLPFSIARELDSSWIALNAGAEIALTNRFSGTLGISSDLGRGALSNDQANLTLRWAF</sequence>
<dbReference type="RefSeq" id="WP_061926025.1">
    <property type="nucleotide sequence ID" value="NZ_CP012669.1"/>
</dbReference>
<dbReference type="SUPFAM" id="SSF50494">
    <property type="entry name" value="Trypsin-like serine proteases"/>
    <property type="match status" value="1"/>
</dbReference>
<feature type="domain" description="Peptidase S1" evidence="3">
    <location>
        <begin position="103"/>
        <end position="406"/>
    </location>
</feature>
<dbReference type="InterPro" id="IPR043504">
    <property type="entry name" value="Peptidase_S1_PA_chymotrypsin"/>
</dbReference>
<keyword evidence="6" id="KW-1185">Reference proteome</keyword>
<dbReference type="STRING" id="361183.AMC99_01987"/>